<feature type="domain" description="HTH arsR-type" evidence="5">
    <location>
        <begin position="1"/>
        <end position="89"/>
    </location>
</feature>
<dbReference type="OrthoDB" id="9793058at2"/>
<proteinExistence type="predicted"/>
<dbReference type="GO" id="GO:0046685">
    <property type="term" value="P:response to arsenic-containing substance"/>
    <property type="evidence" value="ECO:0007669"/>
    <property type="project" value="UniProtKB-KW"/>
</dbReference>
<dbReference type="RefSeq" id="WP_139757636.1">
    <property type="nucleotide sequence ID" value="NZ_CP039852.1"/>
</dbReference>
<keyword evidence="3" id="KW-0238">DNA-binding</keyword>
<dbReference type="PROSITE" id="PS50987">
    <property type="entry name" value="HTH_ARSR_2"/>
    <property type="match status" value="1"/>
</dbReference>
<dbReference type="InterPro" id="IPR036388">
    <property type="entry name" value="WH-like_DNA-bd_sf"/>
</dbReference>
<keyword evidence="7" id="KW-1185">Reference proteome</keyword>
<dbReference type="NCBIfam" id="NF033788">
    <property type="entry name" value="HTH_metalloreg"/>
    <property type="match status" value="1"/>
</dbReference>
<evidence type="ECO:0000256" key="2">
    <source>
        <dbReference type="ARBA" id="ARBA00023015"/>
    </source>
</evidence>
<dbReference type="SUPFAM" id="SSF46785">
    <property type="entry name" value="Winged helix' DNA-binding domain"/>
    <property type="match status" value="1"/>
</dbReference>
<dbReference type="InterPro" id="IPR051081">
    <property type="entry name" value="HTH_MetalResp_TranReg"/>
</dbReference>
<reference evidence="6 7" key="1">
    <citation type="submission" date="2019-04" db="EMBL/GenBank/DDBJ databases">
        <title>Salinimonas iocasae sp. nov., a halophilic bacterium isolated from the outer tube casing of tubeworms in Okinawa Trough.</title>
        <authorList>
            <person name="Zhang H."/>
            <person name="Wang H."/>
            <person name="Li C."/>
        </authorList>
    </citation>
    <scope>NUCLEOTIDE SEQUENCE [LARGE SCALE GENOMIC DNA]</scope>
    <source>
        <strain evidence="6 7">KX18D6</strain>
    </source>
</reference>
<gene>
    <name evidence="6" type="ORF">FBQ74_16130</name>
</gene>
<evidence type="ECO:0000256" key="3">
    <source>
        <dbReference type="ARBA" id="ARBA00023125"/>
    </source>
</evidence>
<keyword evidence="4" id="KW-0804">Transcription</keyword>
<dbReference type="EMBL" id="CP039852">
    <property type="protein sequence ID" value="QCZ94904.1"/>
    <property type="molecule type" value="Genomic_DNA"/>
</dbReference>
<protein>
    <submittedName>
        <fullName evidence="6">Metalloregulator ArsR/SmtB family transcription factor</fullName>
    </submittedName>
</protein>
<dbReference type="InterPro" id="IPR036390">
    <property type="entry name" value="WH_DNA-bd_sf"/>
</dbReference>
<dbReference type="PROSITE" id="PS00846">
    <property type="entry name" value="HTH_ARSR_1"/>
    <property type="match status" value="1"/>
</dbReference>
<evidence type="ECO:0000259" key="5">
    <source>
        <dbReference type="PROSITE" id="PS50987"/>
    </source>
</evidence>
<dbReference type="GO" id="GO:0003677">
    <property type="term" value="F:DNA binding"/>
    <property type="evidence" value="ECO:0007669"/>
    <property type="project" value="UniProtKB-KW"/>
</dbReference>
<dbReference type="Proteomes" id="UP000304912">
    <property type="component" value="Chromosome"/>
</dbReference>
<dbReference type="SMART" id="SM00418">
    <property type="entry name" value="HTH_ARSR"/>
    <property type="match status" value="1"/>
</dbReference>
<dbReference type="PRINTS" id="PR00778">
    <property type="entry name" value="HTHARSR"/>
</dbReference>
<dbReference type="PANTHER" id="PTHR33154">
    <property type="entry name" value="TRANSCRIPTIONAL REGULATOR, ARSR FAMILY"/>
    <property type="match status" value="1"/>
</dbReference>
<dbReference type="InterPro" id="IPR011991">
    <property type="entry name" value="ArsR-like_HTH"/>
</dbReference>
<dbReference type="InterPro" id="IPR001845">
    <property type="entry name" value="HTH_ArsR_DNA-bd_dom"/>
</dbReference>
<keyword evidence="1" id="KW-0059">Arsenical resistance</keyword>
<dbReference type="InterPro" id="IPR018334">
    <property type="entry name" value="ArsR_HTH"/>
</dbReference>
<keyword evidence="2" id="KW-0805">Transcription regulation</keyword>
<dbReference type="GO" id="GO:0003700">
    <property type="term" value="F:DNA-binding transcription factor activity"/>
    <property type="evidence" value="ECO:0007669"/>
    <property type="project" value="InterPro"/>
</dbReference>
<name>A0A5B7YH26_9ALTE</name>
<organism evidence="6 7">
    <name type="scientific">Salinimonas iocasae</name>
    <dbReference type="NCBI Taxonomy" id="2572577"/>
    <lineage>
        <taxon>Bacteria</taxon>
        <taxon>Pseudomonadati</taxon>
        <taxon>Pseudomonadota</taxon>
        <taxon>Gammaproteobacteria</taxon>
        <taxon>Alteromonadales</taxon>
        <taxon>Alteromonadaceae</taxon>
        <taxon>Alteromonas/Salinimonas group</taxon>
        <taxon>Salinimonas</taxon>
    </lineage>
</organism>
<evidence type="ECO:0000256" key="4">
    <source>
        <dbReference type="ARBA" id="ARBA00023163"/>
    </source>
</evidence>
<evidence type="ECO:0000313" key="7">
    <source>
        <dbReference type="Proteomes" id="UP000304912"/>
    </source>
</evidence>
<dbReference type="FunFam" id="1.10.10.10:FF:000279">
    <property type="entry name" value="Transcriptional regulator, ArsR family"/>
    <property type="match status" value="1"/>
</dbReference>
<dbReference type="PANTHER" id="PTHR33154:SF18">
    <property type="entry name" value="ARSENICAL RESISTANCE OPERON REPRESSOR"/>
    <property type="match status" value="1"/>
</dbReference>
<sequence>MSPLSFYKCLADDTRLKILLLLVTHKSLCVCDLIDALSLSQPKISRHLADLRKCNVVEAQRQGKWMYYQLHTGLPEWAQRVLKTTEQANQDYMQEAYNRLEHAMSNNCQETSS</sequence>
<evidence type="ECO:0000313" key="6">
    <source>
        <dbReference type="EMBL" id="QCZ94904.1"/>
    </source>
</evidence>
<dbReference type="Pfam" id="PF01022">
    <property type="entry name" value="HTH_5"/>
    <property type="match status" value="1"/>
</dbReference>
<dbReference type="Gene3D" id="1.10.10.10">
    <property type="entry name" value="Winged helix-like DNA-binding domain superfamily/Winged helix DNA-binding domain"/>
    <property type="match status" value="1"/>
</dbReference>
<dbReference type="KEGG" id="salk:FBQ74_16130"/>
<accession>A0A5B7YH26</accession>
<dbReference type="AlphaFoldDB" id="A0A5B7YH26"/>
<dbReference type="CDD" id="cd00090">
    <property type="entry name" value="HTH_ARSR"/>
    <property type="match status" value="1"/>
</dbReference>
<evidence type="ECO:0000256" key="1">
    <source>
        <dbReference type="ARBA" id="ARBA00022849"/>
    </source>
</evidence>
<dbReference type="NCBIfam" id="NF007528">
    <property type="entry name" value="PRK10141.1"/>
    <property type="match status" value="1"/>
</dbReference>